<reference evidence="11" key="1">
    <citation type="journal article" date="2023" name="Insect Mol. Biol.">
        <title>Genome sequencing provides insights into the evolution of gene families encoding plant cell wall-degrading enzymes in longhorned beetles.</title>
        <authorList>
            <person name="Shin N.R."/>
            <person name="Okamura Y."/>
            <person name="Kirsch R."/>
            <person name="Pauchet Y."/>
        </authorList>
    </citation>
    <scope>NUCLEOTIDE SEQUENCE</scope>
    <source>
        <strain evidence="11">AMC_N1</strain>
    </source>
</reference>
<dbReference type="GO" id="GO:0005549">
    <property type="term" value="F:odorant binding"/>
    <property type="evidence" value="ECO:0007669"/>
    <property type="project" value="InterPro"/>
</dbReference>
<comment type="similarity">
    <text evidence="10">Belongs to the insect chemoreceptor superfamily. Heteromeric odorant receptor channel (TC 1.A.69) family.</text>
</comment>
<evidence type="ECO:0000256" key="5">
    <source>
        <dbReference type="ARBA" id="ARBA00022725"/>
    </source>
</evidence>
<comment type="subcellular location">
    <subcellularLocation>
        <location evidence="1 10">Cell membrane</location>
        <topology evidence="1 10">Multi-pass membrane protein</topology>
    </subcellularLocation>
</comment>
<keyword evidence="8 10" id="KW-0675">Receptor</keyword>
<keyword evidence="2" id="KW-1003">Cell membrane</keyword>
<evidence type="ECO:0000256" key="7">
    <source>
        <dbReference type="ARBA" id="ARBA00023136"/>
    </source>
</evidence>
<dbReference type="AlphaFoldDB" id="A0AAV8XZ11"/>
<keyword evidence="3 10" id="KW-0716">Sensory transduction</keyword>
<accession>A0AAV8XZ11</accession>
<dbReference type="Pfam" id="PF02949">
    <property type="entry name" value="7tm_6"/>
    <property type="match status" value="1"/>
</dbReference>
<dbReference type="PANTHER" id="PTHR21137:SF35">
    <property type="entry name" value="ODORANT RECEPTOR 19A-RELATED"/>
    <property type="match status" value="1"/>
</dbReference>
<dbReference type="Proteomes" id="UP001162162">
    <property type="component" value="Unassembled WGS sequence"/>
</dbReference>
<comment type="caution">
    <text evidence="11">The sequence shown here is derived from an EMBL/GenBank/DDBJ whole genome shotgun (WGS) entry which is preliminary data.</text>
</comment>
<keyword evidence="5 10" id="KW-0552">Olfaction</keyword>
<gene>
    <name evidence="11" type="ORF">NQ318_007182</name>
</gene>
<name>A0AAV8XZ11_9CUCU</name>
<organism evidence="11 12">
    <name type="scientific">Aromia moschata</name>
    <dbReference type="NCBI Taxonomy" id="1265417"/>
    <lineage>
        <taxon>Eukaryota</taxon>
        <taxon>Metazoa</taxon>
        <taxon>Ecdysozoa</taxon>
        <taxon>Arthropoda</taxon>
        <taxon>Hexapoda</taxon>
        <taxon>Insecta</taxon>
        <taxon>Pterygota</taxon>
        <taxon>Neoptera</taxon>
        <taxon>Endopterygota</taxon>
        <taxon>Coleoptera</taxon>
        <taxon>Polyphaga</taxon>
        <taxon>Cucujiformia</taxon>
        <taxon>Chrysomeloidea</taxon>
        <taxon>Cerambycidae</taxon>
        <taxon>Cerambycinae</taxon>
        <taxon>Callichromatini</taxon>
        <taxon>Aromia</taxon>
    </lineage>
</organism>
<evidence type="ECO:0000256" key="10">
    <source>
        <dbReference type="RuleBase" id="RU351113"/>
    </source>
</evidence>
<dbReference type="EMBL" id="JAPWTK010000278">
    <property type="protein sequence ID" value="KAJ8943734.1"/>
    <property type="molecule type" value="Genomic_DNA"/>
</dbReference>
<sequence>MEFQRIDEKSFSGNVKLLKLFGLYPYSSCPKIYPFYAYTFYVLFTCPTPILCIVNLFFLEEKTLQRIVDTFFMITQIGILIVKLLPFKNNPEGVLVDKCVKTCKNIFHLFYAFCLATLFTWPLKVFFNERRILPVEVWLPFNAYENSRIYYAVFFFVWLCVANAAGGNAALDTLVAGLIYHAATQVAILKDTLQHLARTVDDQIEEESKMMSEAEKNELRSRTIYKKICECIDHYDAIDQFVKYLEKTYSFVVFTQFVASIFVICISCLQLSIVEPFTVPFFAMVIFVTTMLTEIYLYCYYGTVLYEECYIFSLRLQSDSIINAIYMSEWYNYDNKSKKALITLMERAKRPMVVTAGKLLDLSLVTFTMIIRRSYSLLAVLKNYSN</sequence>
<dbReference type="InterPro" id="IPR004117">
    <property type="entry name" value="7tm6_olfct_rcpt"/>
</dbReference>
<keyword evidence="6 10" id="KW-1133">Transmembrane helix</keyword>
<evidence type="ECO:0000256" key="3">
    <source>
        <dbReference type="ARBA" id="ARBA00022606"/>
    </source>
</evidence>
<evidence type="ECO:0000256" key="6">
    <source>
        <dbReference type="ARBA" id="ARBA00022989"/>
    </source>
</evidence>
<evidence type="ECO:0000313" key="12">
    <source>
        <dbReference type="Proteomes" id="UP001162162"/>
    </source>
</evidence>
<comment type="caution">
    <text evidence="10">Lacks conserved residue(s) required for the propagation of feature annotation.</text>
</comment>
<evidence type="ECO:0000256" key="2">
    <source>
        <dbReference type="ARBA" id="ARBA00022475"/>
    </source>
</evidence>
<dbReference type="GO" id="GO:0004984">
    <property type="term" value="F:olfactory receptor activity"/>
    <property type="evidence" value="ECO:0007669"/>
    <property type="project" value="InterPro"/>
</dbReference>
<protein>
    <recommendedName>
        <fullName evidence="10">Odorant receptor</fullName>
    </recommendedName>
</protein>
<evidence type="ECO:0000313" key="11">
    <source>
        <dbReference type="EMBL" id="KAJ8943734.1"/>
    </source>
</evidence>
<proteinExistence type="inferred from homology"/>
<feature type="transmembrane region" description="Helical" evidence="10">
    <location>
        <begin position="279"/>
        <end position="301"/>
    </location>
</feature>
<keyword evidence="12" id="KW-1185">Reference proteome</keyword>
<keyword evidence="9 10" id="KW-0807">Transducer</keyword>
<evidence type="ECO:0000256" key="9">
    <source>
        <dbReference type="ARBA" id="ARBA00023224"/>
    </source>
</evidence>
<evidence type="ECO:0000256" key="1">
    <source>
        <dbReference type="ARBA" id="ARBA00004651"/>
    </source>
</evidence>
<dbReference type="GO" id="GO:0005886">
    <property type="term" value="C:plasma membrane"/>
    <property type="evidence" value="ECO:0007669"/>
    <property type="project" value="UniProtKB-SubCell"/>
</dbReference>
<feature type="transmembrane region" description="Helical" evidence="10">
    <location>
        <begin position="148"/>
        <end position="165"/>
    </location>
</feature>
<dbReference type="GO" id="GO:0007165">
    <property type="term" value="P:signal transduction"/>
    <property type="evidence" value="ECO:0007669"/>
    <property type="project" value="UniProtKB-KW"/>
</dbReference>
<feature type="transmembrane region" description="Helical" evidence="10">
    <location>
        <begin position="251"/>
        <end position="273"/>
    </location>
</feature>
<keyword evidence="7 10" id="KW-0472">Membrane</keyword>
<keyword evidence="4 10" id="KW-0812">Transmembrane</keyword>
<evidence type="ECO:0000256" key="4">
    <source>
        <dbReference type="ARBA" id="ARBA00022692"/>
    </source>
</evidence>
<feature type="transmembrane region" description="Helical" evidence="10">
    <location>
        <begin position="106"/>
        <end position="127"/>
    </location>
</feature>
<evidence type="ECO:0000256" key="8">
    <source>
        <dbReference type="ARBA" id="ARBA00023170"/>
    </source>
</evidence>
<feature type="transmembrane region" description="Helical" evidence="10">
    <location>
        <begin position="35"/>
        <end position="58"/>
    </location>
</feature>
<dbReference type="PANTHER" id="PTHR21137">
    <property type="entry name" value="ODORANT RECEPTOR"/>
    <property type="match status" value="1"/>
</dbReference>